<feature type="compositionally biased region" description="Polar residues" evidence="5">
    <location>
        <begin position="294"/>
        <end position="305"/>
    </location>
</feature>
<reference evidence="7" key="2">
    <citation type="submission" date="2025-08" db="UniProtKB">
        <authorList>
            <consortium name="EnsemblFungi"/>
        </authorList>
    </citation>
    <scope>IDENTIFICATION</scope>
    <source>
        <strain evidence="7">4287 / CBS 123668 / FGSC 9935 / NRRL 34936</strain>
    </source>
</reference>
<dbReference type="Gene3D" id="3.30.900.10">
    <property type="entry name" value="HORMA domain"/>
    <property type="match status" value="2"/>
</dbReference>
<feature type="compositionally biased region" description="Polar residues" evidence="5">
    <location>
        <begin position="605"/>
        <end position="641"/>
    </location>
</feature>
<evidence type="ECO:0000256" key="1">
    <source>
        <dbReference type="ARBA" id="ARBA00005246"/>
    </source>
</evidence>
<evidence type="ECO:0000256" key="2">
    <source>
        <dbReference type="ARBA" id="ARBA00013801"/>
    </source>
</evidence>
<dbReference type="InterPro" id="IPR040182">
    <property type="entry name" value="ATG13"/>
</dbReference>
<dbReference type="InterPro" id="IPR018731">
    <property type="entry name" value="Atg13_N"/>
</dbReference>
<dbReference type="GO" id="GO:0000407">
    <property type="term" value="C:phagophore assembly site"/>
    <property type="evidence" value="ECO:0007669"/>
    <property type="project" value="TreeGrafter"/>
</dbReference>
<dbReference type="EnsemblFungi" id="FOXG_03295T0">
    <property type="protein sequence ID" value="FOXG_03295P0"/>
    <property type="gene ID" value="FOXG_03295"/>
</dbReference>
<organism evidence="7 8">
    <name type="scientific">Fusarium oxysporum (strain Fo5176)</name>
    <name type="common">Fusarium vascular wilt</name>
    <dbReference type="NCBI Taxonomy" id="660025"/>
    <lineage>
        <taxon>Eukaryota</taxon>
        <taxon>Fungi</taxon>
        <taxon>Dikarya</taxon>
        <taxon>Ascomycota</taxon>
        <taxon>Pezizomycotina</taxon>
        <taxon>Sordariomycetes</taxon>
        <taxon>Hypocreomycetidae</taxon>
        <taxon>Hypocreales</taxon>
        <taxon>Nectriaceae</taxon>
        <taxon>Fusarium</taxon>
        <taxon>Fusarium oxysporum species complex</taxon>
    </lineage>
</organism>
<feature type="compositionally biased region" description="Polar residues" evidence="5">
    <location>
        <begin position="316"/>
        <end position="333"/>
    </location>
</feature>
<evidence type="ECO:0000256" key="3">
    <source>
        <dbReference type="ARBA" id="ARBA00023006"/>
    </source>
</evidence>
<evidence type="ECO:0000313" key="7">
    <source>
        <dbReference type="EnsemblFungi" id="FOXG_03295P0"/>
    </source>
</evidence>
<name>A0A0D2XH97_FUSOF</name>
<evidence type="ECO:0000256" key="4">
    <source>
        <dbReference type="RuleBase" id="RU361214"/>
    </source>
</evidence>
<dbReference type="STRING" id="426428.A0A0D2XH97"/>
<evidence type="ECO:0000313" key="8">
    <source>
        <dbReference type="Proteomes" id="UP000002489"/>
    </source>
</evidence>
<dbReference type="PANTHER" id="PTHR13430">
    <property type="match status" value="1"/>
</dbReference>
<dbReference type="AlphaFoldDB" id="A0A0D2XH97"/>
<feature type="region of interest" description="Disordered" evidence="5">
    <location>
        <begin position="538"/>
        <end position="641"/>
    </location>
</feature>
<dbReference type="InterPro" id="IPR036570">
    <property type="entry name" value="HORMA_dom_sf"/>
</dbReference>
<feature type="region of interest" description="Disordered" evidence="5">
    <location>
        <begin position="294"/>
        <end position="498"/>
    </location>
</feature>
<comment type="similarity">
    <text evidence="1 4">Belongs to the ATG13 family. Fungi subfamily.</text>
</comment>
<dbReference type="GO" id="GO:0000423">
    <property type="term" value="P:mitophagy"/>
    <property type="evidence" value="ECO:0007669"/>
    <property type="project" value="TreeGrafter"/>
</dbReference>
<dbReference type="Pfam" id="PF10033">
    <property type="entry name" value="ATG13"/>
    <property type="match status" value="2"/>
</dbReference>
<feature type="region of interest" description="Disordered" evidence="5">
    <location>
        <begin position="712"/>
        <end position="849"/>
    </location>
</feature>
<dbReference type="GO" id="GO:0005829">
    <property type="term" value="C:cytosol"/>
    <property type="evidence" value="ECO:0007669"/>
    <property type="project" value="TreeGrafter"/>
</dbReference>
<keyword evidence="3 4" id="KW-0072">Autophagy</keyword>
<dbReference type="PANTHER" id="PTHR13430:SF4">
    <property type="entry name" value="AUTOPHAGY-RELATED PROTEIN 13"/>
    <property type="match status" value="1"/>
</dbReference>
<reference evidence="8" key="1">
    <citation type="journal article" date="2012" name="Mol. Plant Microbe Interact.">
        <title>A highly conserved effector in Fusarium oxysporum is required for full virulence on Arabidopsis.</title>
        <authorList>
            <person name="Thatcher L.F."/>
            <person name="Gardiner D.M."/>
            <person name="Kazan K."/>
            <person name="Manners J."/>
        </authorList>
    </citation>
    <scope>NUCLEOTIDE SEQUENCE [LARGE SCALE GENOMIC DNA]</scope>
    <source>
        <strain evidence="8">Fo5176</strain>
    </source>
</reference>
<evidence type="ECO:0000256" key="5">
    <source>
        <dbReference type="SAM" id="MobiDB-lite"/>
    </source>
</evidence>
<feature type="compositionally biased region" description="Basic and acidic residues" evidence="5">
    <location>
        <begin position="813"/>
        <end position="824"/>
    </location>
</feature>
<feature type="compositionally biased region" description="Polar residues" evidence="5">
    <location>
        <begin position="433"/>
        <end position="444"/>
    </location>
</feature>
<dbReference type="GO" id="GO:0034497">
    <property type="term" value="P:protein localization to phagophore assembly site"/>
    <property type="evidence" value="ECO:0007669"/>
    <property type="project" value="TreeGrafter"/>
</dbReference>
<dbReference type="Gene3D" id="6.10.140.1900">
    <property type="match status" value="1"/>
</dbReference>
<proteinExistence type="inferred from homology"/>
<accession>A0A0D2XH97</accession>
<feature type="region of interest" description="Disordered" evidence="5">
    <location>
        <begin position="1"/>
        <end position="66"/>
    </location>
</feature>
<feature type="domain" description="Autophagy-related protein 13 N-terminal" evidence="6">
    <location>
        <begin position="198"/>
        <end position="230"/>
    </location>
</feature>
<dbReference type="Proteomes" id="UP000002489">
    <property type="component" value="Unassembled WGS sequence"/>
</dbReference>
<feature type="compositionally biased region" description="Polar residues" evidence="5">
    <location>
        <begin position="351"/>
        <end position="362"/>
    </location>
</feature>
<feature type="domain" description="Autophagy-related protein 13 N-terminal" evidence="6">
    <location>
        <begin position="73"/>
        <end position="192"/>
    </location>
</feature>
<feature type="compositionally biased region" description="Polar residues" evidence="5">
    <location>
        <begin position="772"/>
        <end position="790"/>
    </location>
</feature>
<dbReference type="GO" id="GO:0034727">
    <property type="term" value="P:piecemeal microautophagy of the nucleus"/>
    <property type="evidence" value="ECO:0007669"/>
    <property type="project" value="TreeGrafter"/>
</dbReference>
<feature type="compositionally biased region" description="Polar residues" evidence="5">
    <location>
        <begin position="465"/>
        <end position="478"/>
    </location>
</feature>
<evidence type="ECO:0000259" key="6">
    <source>
        <dbReference type="Pfam" id="PF10033"/>
    </source>
</evidence>
<dbReference type="GO" id="GO:1990316">
    <property type="term" value="C:Atg1/ULK1 kinase complex"/>
    <property type="evidence" value="ECO:0007669"/>
    <property type="project" value="InterPro"/>
</dbReference>
<feature type="compositionally biased region" description="Low complexity" evidence="5">
    <location>
        <begin position="551"/>
        <end position="592"/>
    </location>
</feature>
<feature type="region of interest" description="Disordered" evidence="5">
    <location>
        <begin position="254"/>
        <end position="282"/>
    </location>
</feature>
<protein>
    <recommendedName>
        <fullName evidence="2 4">Autophagy-related protein 13</fullName>
    </recommendedName>
</protein>
<sequence>MHQQPRGPARVSSPGATHHPTIPSRSNSTREAALGSRPRAGSNVAGRDTPSSPTIGDMPTPAPPADSIKKLDQIVQFQIETDEIDDFRDELKIWKTCGSFDNPPPPMVIEVYLDTSRLKDSQSLVIVDEAGKRWDVMEQLNSSGSSTDSSSGASRRNNEVIIERWRVELKYSGVIPTDFGPILPTIYKKAILRLPIDGRPDPVTEYMFGDLEVPVGRLSTTVTYRNDCNFRVDDSEALLSSRFMGVDENFFRPSIPPLNDQSRAQMTEAGSLRDNRSRPNLSDMQQAYGSLSTFHTNVPMGTSPISALRSVRPPGSDTSSPPESLPAQNSVGGPSSLPVRQSAARPPLRTTEGSSRRPSVSFQPFKAGSLSGSPVPRQIDPEPASPQTSTRPGIPSLKQAGNRTSLTAGMPASLRGGPPPPASTDPAVASSPRPASTSRYSSSFTHRRGRLSFGGASRAGDDEQGSSGRQSLASSVAQPGSDLLDEVAGTSSDSLQNDHKHLSDFISALDSKKTLKSFGPSKKGESATNKTVAQLSRFHQMRDSNNALTDSMTSSVQMQRSSSSSSRQLTSVPGMTAPASVSASSSPGKPLSPHTPHTPAIPSRLSENSIIDYTGQGRITSRQGRASDNNPAPGTIRENTVTQDGTTAIDIPLSPRLATYERRASSVALHNRSMADEDEPDSAFAHRSISLGADDREPPTLSILLGRQMQLEGGSTQRGSDELKPAAEIETSDTPGMMQRGLSEENPPEGLIPTAASSSPFGRRRYMGMASHKQTPPQSSRGSFTGSITRQVRGDDDSINEEPLVFDLSEMDPQGRRSIEEARSGAHGATNATSDKGGYESRGASRRGW</sequence>